<reference evidence="2 3" key="1">
    <citation type="journal article" date="2014" name="Nat. Genet.">
        <title>Genome and transcriptome of the porcine whipworm Trichuris suis.</title>
        <authorList>
            <person name="Jex A.R."/>
            <person name="Nejsum P."/>
            <person name="Schwarz E.M."/>
            <person name="Hu L."/>
            <person name="Young N.D."/>
            <person name="Hall R.S."/>
            <person name="Korhonen P.K."/>
            <person name="Liao S."/>
            <person name="Thamsborg S."/>
            <person name="Xia J."/>
            <person name="Xu P."/>
            <person name="Wang S."/>
            <person name="Scheerlinck J.P."/>
            <person name="Hofmann A."/>
            <person name="Sternberg P.W."/>
            <person name="Wang J."/>
            <person name="Gasser R.B."/>
        </authorList>
    </citation>
    <scope>NUCLEOTIDE SEQUENCE [LARGE SCALE GENOMIC DNA]</scope>
    <source>
        <strain evidence="2">DCEP-RM93F</strain>
        <strain evidence="1">DCEP-RM93M</strain>
    </source>
</reference>
<name>A0A085MZU8_9BILA</name>
<evidence type="ECO:0000313" key="2">
    <source>
        <dbReference type="EMBL" id="KFD62744.1"/>
    </source>
</evidence>
<evidence type="ECO:0000313" key="3">
    <source>
        <dbReference type="Proteomes" id="UP000030764"/>
    </source>
</evidence>
<sequence length="75" mass="8725">MVSQKRRNGEAKESSHKTFEVIHLESMLLSSEEKLSHRLGFEEVEHQDVGDVFSRLPDELTTEKLQGKQKEEKSR</sequence>
<dbReference type="Proteomes" id="UP000030764">
    <property type="component" value="Unassembled WGS sequence"/>
</dbReference>
<gene>
    <name evidence="1" type="ORF">M513_05146</name>
    <name evidence="2" type="ORF">M514_05146</name>
</gene>
<dbReference type="Proteomes" id="UP000030758">
    <property type="component" value="Unassembled WGS sequence"/>
</dbReference>
<organism evidence="2">
    <name type="scientific">Trichuris suis</name>
    <name type="common">pig whipworm</name>
    <dbReference type="NCBI Taxonomy" id="68888"/>
    <lineage>
        <taxon>Eukaryota</taxon>
        <taxon>Metazoa</taxon>
        <taxon>Ecdysozoa</taxon>
        <taxon>Nematoda</taxon>
        <taxon>Enoplea</taxon>
        <taxon>Dorylaimia</taxon>
        <taxon>Trichinellida</taxon>
        <taxon>Trichuridae</taxon>
        <taxon>Trichuris</taxon>
    </lineage>
</organism>
<keyword evidence="3" id="KW-1185">Reference proteome</keyword>
<dbReference type="EMBL" id="KL363212">
    <property type="protein sequence ID" value="KFD53879.1"/>
    <property type="molecule type" value="Genomic_DNA"/>
</dbReference>
<dbReference type="EMBL" id="KL367588">
    <property type="protein sequence ID" value="KFD62744.1"/>
    <property type="molecule type" value="Genomic_DNA"/>
</dbReference>
<evidence type="ECO:0000313" key="1">
    <source>
        <dbReference type="EMBL" id="KFD53879.1"/>
    </source>
</evidence>
<dbReference type="AlphaFoldDB" id="A0A085MZU8"/>
<protein>
    <submittedName>
        <fullName evidence="2">Uncharacterized protein</fullName>
    </submittedName>
</protein>
<proteinExistence type="predicted"/>
<accession>A0A085MZU8</accession>